<dbReference type="EMBL" id="UGGV01000001">
    <property type="protein sequence ID" value="STO23644.1"/>
    <property type="molecule type" value="Genomic_DNA"/>
</dbReference>
<sequence>MPLLFIIRLNFKENHMPKNEEWSKSRGLSDTLYF</sequence>
<dbReference type="EMBL" id="FTNL01000019">
    <property type="protein sequence ID" value="SIR69135.1"/>
    <property type="molecule type" value="Genomic_DNA"/>
</dbReference>
<dbReference type="AlphaFoldDB" id="A0A377GGE3"/>
<proteinExistence type="predicted"/>
<reference evidence="1 3" key="1">
    <citation type="submission" date="2017-01" db="EMBL/GenBank/DDBJ databases">
        <authorList>
            <person name="Varghese N."/>
            <person name="Submissions S."/>
        </authorList>
    </citation>
    <scope>NUCLEOTIDE SEQUENCE [LARGE SCALE GENOMIC DNA]</scope>
    <source>
        <strain evidence="1 3">ATCC 33342</strain>
    </source>
</reference>
<protein>
    <submittedName>
        <fullName evidence="2">Uncharacterized protein</fullName>
    </submittedName>
</protein>
<evidence type="ECO:0000313" key="2">
    <source>
        <dbReference type="EMBL" id="STO23644.1"/>
    </source>
</evidence>
<organism evidence="2 4">
    <name type="scientific">Fluoribacter gormanii</name>
    <dbReference type="NCBI Taxonomy" id="464"/>
    <lineage>
        <taxon>Bacteria</taxon>
        <taxon>Pseudomonadati</taxon>
        <taxon>Pseudomonadota</taxon>
        <taxon>Gammaproteobacteria</taxon>
        <taxon>Legionellales</taxon>
        <taxon>Legionellaceae</taxon>
        <taxon>Fluoribacter</taxon>
    </lineage>
</organism>
<accession>A0A377GGE3</accession>
<gene>
    <name evidence="2" type="ORF">NCTC11401_00444</name>
    <name evidence="1" type="ORF">SAMN05421777_11953</name>
</gene>
<evidence type="ECO:0000313" key="3">
    <source>
        <dbReference type="Proteomes" id="UP000186808"/>
    </source>
</evidence>
<reference evidence="2 4" key="2">
    <citation type="submission" date="2018-06" db="EMBL/GenBank/DDBJ databases">
        <authorList>
            <consortium name="Pathogen Informatics"/>
            <person name="Doyle S."/>
        </authorList>
    </citation>
    <scope>NUCLEOTIDE SEQUENCE [LARGE SCALE GENOMIC DNA]</scope>
    <source>
        <strain evidence="2 4">NCTC11401</strain>
    </source>
</reference>
<keyword evidence="3" id="KW-1185">Reference proteome</keyword>
<evidence type="ECO:0000313" key="1">
    <source>
        <dbReference type="EMBL" id="SIR69135.1"/>
    </source>
</evidence>
<dbReference type="Proteomes" id="UP000254374">
    <property type="component" value="Unassembled WGS sequence"/>
</dbReference>
<dbReference type="Proteomes" id="UP000186808">
    <property type="component" value="Unassembled WGS sequence"/>
</dbReference>
<name>A0A377GGE3_9GAMM</name>
<evidence type="ECO:0000313" key="4">
    <source>
        <dbReference type="Proteomes" id="UP000254374"/>
    </source>
</evidence>